<gene>
    <name evidence="11" type="ORF">SAMN02745134_03906</name>
</gene>
<evidence type="ECO:0000256" key="9">
    <source>
        <dbReference type="ARBA" id="ARBA00023679"/>
    </source>
</evidence>
<proteinExistence type="inferred from homology"/>
<dbReference type="GO" id="GO:0035529">
    <property type="term" value="F:NADH pyrophosphatase activity"/>
    <property type="evidence" value="ECO:0007669"/>
    <property type="project" value="TreeGrafter"/>
</dbReference>
<comment type="catalytic activity">
    <reaction evidence="9">
        <text>a 5'-end NAD(+)-phospho-ribonucleoside in mRNA + H2O = a 5'-end phospho-adenosine-phospho-ribonucleoside in mRNA + beta-nicotinamide D-ribonucleotide + 2 H(+)</text>
        <dbReference type="Rhea" id="RHEA:60876"/>
        <dbReference type="Rhea" id="RHEA-COMP:15698"/>
        <dbReference type="Rhea" id="RHEA-COMP:15719"/>
        <dbReference type="ChEBI" id="CHEBI:14649"/>
        <dbReference type="ChEBI" id="CHEBI:15377"/>
        <dbReference type="ChEBI" id="CHEBI:15378"/>
        <dbReference type="ChEBI" id="CHEBI:144029"/>
        <dbReference type="ChEBI" id="CHEBI:144051"/>
    </reaction>
    <physiologicalReaction direction="left-to-right" evidence="9">
        <dbReference type="Rhea" id="RHEA:60877"/>
    </physiologicalReaction>
</comment>
<evidence type="ECO:0000259" key="10">
    <source>
        <dbReference type="PROSITE" id="PS51462"/>
    </source>
</evidence>
<comment type="similarity">
    <text evidence="3">Belongs to the Nudix hydrolase family. NudC subfamily.</text>
</comment>
<dbReference type="RefSeq" id="WP_084117864.1">
    <property type="nucleotide sequence ID" value="NZ_FWXH01000046.1"/>
</dbReference>
<dbReference type="STRING" id="1121291.SAMN02745134_03906"/>
<evidence type="ECO:0000256" key="6">
    <source>
        <dbReference type="ARBA" id="ARBA00022801"/>
    </source>
</evidence>
<evidence type="ECO:0000256" key="3">
    <source>
        <dbReference type="ARBA" id="ARBA00009595"/>
    </source>
</evidence>
<sequence>MKFIYCPICGGRLEEKYSYDEGGVPYCPIDDIMYFDTPKPCIIVAVVKDNKMLLMLRQNYTFKDSKVLVSGYVSNGEEVEETVLREVKEETGIIAKDPKYLGSYYLKAKEIVMLTFMAKYEAGEIISSEEVDWAGWTNIENAIDEMGEDTIGKSVVKMVLEEIKNVRN</sequence>
<keyword evidence="7" id="KW-0460">Magnesium</keyword>
<dbReference type="PROSITE" id="PS51462">
    <property type="entry name" value="NUDIX"/>
    <property type="match status" value="1"/>
</dbReference>
<evidence type="ECO:0000256" key="5">
    <source>
        <dbReference type="ARBA" id="ARBA00022723"/>
    </source>
</evidence>
<dbReference type="Pfam" id="PF00293">
    <property type="entry name" value="NUDIX"/>
    <property type="match status" value="1"/>
</dbReference>
<dbReference type="SUPFAM" id="SSF55811">
    <property type="entry name" value="Nudix"/>
    <property type="match status" value="1"/>
</dbReference>
<dbReference type="PANTHER" id="PTHR42904">
    <property type="entry name" value="NUDIX HYDROLASE, NUDC SUBFAMILY"/>
    <property type="match status" value="1"/>
</dbReference>
<evidence type="ECO:0000256" key="2">
    <source>
        <dbReference type="ARBA" id="ARBA00001947"/>
    </source>
</evidence>
<evidence type="ECO:0000256" key="4">
    <source>
        <dbReference type="ARBA" id="ARBA00012381"/>
    </source>
</evidence>
<evidence type="ECO:0000256" key="8">
    <source>
        <dbReference type="ARBA" id="ARBA00023027"/>
    </source>
</evidence>
<dbReference type="GO" id="GO:0006742">
    <property type="term" value="P:NADP+ catabolic process"/>
    <property type="evidence" value="ECO:0007669"/>
    <property type="project" value="TreeGrafter"/>
</dbReference>
<evidence type="ECO:0000256" key="1">
    <source>
        <dbReference type="ARBA" id="ARBA00001946"/>
    </source>
</evidence>
<keyword evidence="6" id="KW-0378">Hydrolase</keyword>
<dbReference type="EC" id="3.6.1.22" evidence="4"/>
<dbReference type="InterPro" id="IPR050241">
    <property type="entry name" value="NAD-cap_RNA_hydrolase_NudC"/>
</dbReference>
<protein>
    <recommendedName>
        <fullName evidence="4">NAD(+) diphosphatase</fullName>
        <ecNumber evidence="4">3.6.1.22</ecNumber>
    </recommendedName>
</protein>
<organism evidence="11 12">
    <name type="scientific">Clostridium acidisoli DSM 12555</name>
    <dbReference type="NCBI Taxonomy" id="1121291"/>
    <lineage>
        <taxon>Bacteria</taxon>
        <taxon>Bacillati</taxon>
        <taxon>Bacillota</taxon>
        <taxon>Clostridia</taxon>
        <taxon>Eubacteriales</taxon>
        <taxon>Clostridiaceae</taxon>
        <taxon>Clostridium</taxon>
    </lineage>
</organism>
<dbReference type="AlphaFoldDB" id="A0A1W1XZW1"/>
<dbReference type="InterPro" id="IPR049734">
    <property type="entry name" value="NudC-like_C"/>
</dbReference>
<dbReference type="Proteomes" id="UP000192468">
    <property type="component" value="Unassembled WGS sequence"/>
</dbReference>
<dbReference type="Gene3D" id="3.90.79.10">
    <property type="entry name" value="Nucleoside Triphosphate Pyrophosphohydrolase"/>
    <property type="match status" value="1"/>
</dbReference>
<evidence type="ECO:0000313" key="11">
    <source>
        <dbReference type="EMBL" id="SMC29456.1"/>
    </source>
</evidence>
<dbReference type="GO" id="GO:0046872">
    <property type="term" value="F:metal ion binding"/>
    <property type="evidence" value="ECO:0007669"/>
    <property type="project" value="UniProtKB-KW"/>
</dbReference>
<dbReference type="GO" id="GO:0019677">
    <property type="term" value="P:NAD+ catabolic process"/>
    <property type="evidence" value="ECO:0007669"/>
    <property type="project" value="TreeGrafter"/>
</dbReference>
<dbReference type="OrthoDB" id="9800077at2"/>
<comment type="cofactor">
    <cofactor evidence="2">
        <name>Zn(2+)</name>
        <dbReference type="ChEBI" id="CHEBI:29105"/>
    </cofactor>
</comment>
<dbReference type="EMBL" id="FWXH01000046">
    <property type="protein sequence ID" value="SMC29456.1"/>
    <property type="molecule type" value="Genomic_DNA"/>
</dbReference>
<name>A0A1W1XZW1_9CLOT</name>
<evidence type="ECO:0000313" key="12">
    <source>
        <dbReference type="Proteomes" id="UP000192468"/>
    </source>
</evidence>
<comment type="cofactor">
    <cofactor evidence="1">
        <name>Mg(2+)</name>
        <dbReference type="ChEBI" id="CHEBI:18420"/>
    </cofactor>
</comment>
<dbReference type="InterPro" id="IPR020084">
    <property type="entry name" value="NUDIX_hydrolase_CS"/>
</dbReference>
<keyword evidence="12" id="KW-1185">Reference proteome</keyword>
<dbReference type="PANTHER" id="PTHR42904:SF6">
    <property type="entry name" value="NAD-CAPPED RNA HYDROLASE NUDT12"/>
    <property type="match status" value="1"/>
</dbReference>
<keyword evidence="8" id="KW-0520">NAD</keyword>
<dbReference type="PROSITE" id="PS00893">
    <property type="entry name" value="NUDIX_BOX"/>
    <property type="match status" value="1"/>
</dbReference>
<feature type="domain" description="Nudix hydrolase" evidence="10">
    <location>
        <begin position="37"/>
        <end position="160"/>
    </location>
</feature>
<dbReference type="InterPro" id="IPR015797">
    <property type="entry name" value="NUDIX_hydrolase-like_dom_sf"/>
</dbReference>
<accession>A0A1W1XZW1</accession>
<evidence type="ECO:0000256" key="7">
    <source>
        <dbReference type="ARBA" id="ARBA00022842"/>
    </source>
</evidence>
<dbReference type="GO" id="GO:0005829">
    <property type="term" value="C:cytosol"/>
    <property type="evidence" value="ECO:0007669"/>
    <property type="project" value="TreeGrafter"/>
</dbReference>
<dbReference type="InterPro" id="IPR000086">
    <property type="entry name" value="NUDIX_hydrolase_dom"/>
</dbReference>
<keyword evidence="5" id="KW-0479">Metal-binding</keyword>
<dbReference type="CDD" id="cd03429">
    <property type="entry name" value="NUDIX_NADH_pyrophosphatase_Nudt13"/>
    <property type="match status" value="1"/>
</dbReference>
<reference evidence="11 12" key="1">
    <citation type="submission" date="2017-04" db="EMBL/GenBank/DDBJ databases">
        <authorList>
            <person name="Afonso C.L."/>
            <person name="Miller P.J."/>
            <person name="Scott M.A."/>
            <person name="Spackman E."/>
            <person name="Goraichik I."/>
            <person name="Dimitrov K.M."/>
            <person name="Suarez D.L."/>
            <person name="Swayne D.E."/>
        </authorList>
    </citation>
    <scope>NUCLEOTIDE SEQUENCE [LARGE SCALE GENOMIC DNA]</scope>
    <source>
        <strain evidence="11 12">DSM 12555</strain>
    </source>
</reference>